<evidence type="ECO:0000256" key="13">
    <source>
        <dbReference type="PIRSR" id="PIRSR606262-3"/>
    </source>
</evidence>
<evidence type="ECO:0000313" key="15">
    <source>
        <dbReference type="EMBL" id="HGY38520.1"/>
    </source>
</evidence>
<comment type="similarity">
    <text evidence="3 11">Belongs to the endoribonuclease YbeY family.</text>
</comment>
<evidence type="ECO:0000256" key="9">
    <source>
        <dbReference type="ARBA" id="ARBA00049252"/>
    </source>
</evidence>
<evidence type="ECO:0000256" key="2">
    <source>
        <dbReference type="ARBA" id="ARBA00006576"/>
    </source>
</evidence>
<keyword evidence="8 11" id="KW-0862">Zinc</keyword>
<feature type="binding site" evidence="11">
    <location>
        <position position="119"/>
    </location>
    <ligand>
        <name>Zn(2+)</name>
        <dbReference type="ChEBI" id="CHEBI:29105"/>
        <note>catalytic</note>
    </ligand>
</feature>
<dbReference type="Pfam" id="PF02130">
    <property type="entry name" value="YbeY"/>
    <property type="match status" value="1"/>
</dbReference>
<dbReference type="PROSITE" id="PS01306">
    <property type="entry name" value="UPF0054"/>
    <property type="match status" value="1"/>
</dbReference>
<dbReference type="GO" id="GO:0004521">
    <property type="term" value="F:RNA endonuclease activity"/>
    <property type="evidence" value="ECO:0007669"/>
    <property type="project" value="UniProtKB-UniRule"/>
</dbReference>
<dbReference type="InterPro" id="IPR002125">
    <property type="entry name" value="CMP_dCMP_dom"/>
</dbReference>
<evidence type="ECO:0000256" key="10">
    <source>
        <dbReference type="ARBA" id="ARBA00049558"/>
    </source>
</evidence>
<dbReference type="HAMAP" id="MF_00009">
    <property type="entry name" value="Endoribonucl_YbeY"/>
    <property type="match status" value="1"/>
</dbReference>
<dbReference type="InterPro" id="IPR020549">
    <property type="entry name" value="YbeY_CS"/>
</dbReference>
<name>A0A7V4TET9_9BACT</name>
<evidence type="ECO:0000256" key="6">
    <source>
        <dbReference type="ARBA" id="ARBA00022759"/>
    </source>
</evidence>
<dbReference type="AlphaFoldDB" id="A0A7V4TET9"/>
<dbReference type="GO" id="GO:0005829">
    <property type="term" value="C:cytosol"/>
    <property type="evidence" value="ECO:0007669"/>
    <property type="project" value="TreeGrafter"/>
</dbReference>
<accession>A0A7V4TET9</accession>
<dbReference type="InterPro" id="IPR050202">
    <property type="entry name" value="Cyt/Deoxycyt_deaminase"/>
</dbReference>
<dbReference type="InterPro" id="IPR006262">
    <property type="entry name" value="Cyt_deam_tetra"/>
</dbReference>
<dbReference type="GO" id="GO:0008270">
    <property type="term" value="F:zinc ion binding"/>
    <property type="evidence" value="ECO:0007669"/>
    <property type="project" value="UniProtKB-UniRule"/>
</dbReference>
<evidence type="ECO:0000256" key="1">
    <source>
        <dbReference type="ARBA" id="ARBA00003949"/>
    </source>
</evidence>
<dbReference type="GO" id="GO:0055086">
    <property type="term" value="P:nucleobase-containing small molecule metabolic process"/>
    <property type="evidence" value="ECO:0007669"/>
    <property type="project" value="UniProtKB-ARBA"/>
</dbReference>
<dbReference type="GO" id="GO:0004222">
    <property type="term" value="F:metalloendopeptidase activity"/>
    <property type="evidence" value="ECO:0007669"/>
    <property type="project" value="InterPro"/>
</dbReference>
<dbReference type="SUPFAM" id="SSF55486">
    <property type="entry name" value="Metalloproteases ('zincins'), catalytic domain"/>
    <property type="match status" value="1"/>
</dbReference>
<keyword evidence="5 11" id="KW-0479">Metal-binding</keyword>
<feature type="binding site" evidence="13">
    <location>
        <position position="231"/>
    </location>
    <ligand>
        <name>Zn(2+)</name>
        <dbReference type="ChEBI" id="CHEBI:29105"/>
        <note>catalytic</note>
    </ligand>
</feature>
<comment type="caution">
    <text evidence="15">The sequence shown here is derived from an EMBL/GenBank/DDBJ whole genome shotgun (WGS) entry which is preliminary data.</text>
</comment>
<evidence type="ECO:0000256" key="3">
    <source>
        <dbReference type="ARBA" id="ARBA00010875"/>
    </source>
</evidence>
<reference evidence="15" key="1">
    <citation type="journal article" date="2020" name="mSystems">
        <title>Genome- and Community-Level Interaction Insights into Carbon Utilization and Element Cycling Functions of Hydrothermarchaeota in Hydrothermal Sediment.</title>
        <authorList>
            <person name="Zhou Z."/>
            <person name="Liu Y."/>
            <person name="Xu W."/>
            <person name="Pan J."/>
            <person name="Luo Z.H."/>
            <person name="Li M."/>
        </authorList>
    </citation>
    <scope>NUCLEOTIDE SEQUENCE [LARGE SCALE GENOMIC DNA]</scope>
    <source>
        <strain evidence="15">SpSt-82</strain>
    </source>
</reference>
<keyword evidence="7 11" id="KW-0378">Hydrolase</keyword>
<dbReference type="InterPro" id="IPR023091">
    <property type="entry name" value="MetalPrtase_cat_dom_sf_prd"/>
</dbReference>
<dbReference type="InterPro" id="IPR002036">
    <property type="entry name" value="YbeY"/>
</dbReference>
<evidence type="ECO:0000256" key="12">
    <source>
        <dbReference type="PIRSR" id="PIRSR606262-1"/>
    </source>
</evidence>
<feature type="active site" description="Proton donor" evidence="12">
    <location>
        <position position="197"/>
    </location>
</feature>
<comment type="function">
    <text evidence="11">Single strand-specific metallo-endoribonuclease involved in late-stage 70S ribosome quality control and in maturation of the 3' terminus of the 16S rRNA.</text>
</comment>
<comment type="function">
    <text evidence="1">This enzyme scavenges exogenous and endogenous cytidine and 2'-deoxycytidine for UMP synthesis.</text>
</comment>
<proteinExistence type="inferred from homology"/>
<gene>
    <name evidence="11" type="primary">ybeY</name>
    <name evidence="15" type="ORF">ENW11_01740</name>
</gene>
<feature type="binding site" evidence="13">
    <location>
        <position position="228"/>
    </location>
    <ligand>
        <name>Zn(2+)</name>
        <dbReference type="ChEBI" id="CHEBI:29105"/>
        <note>catalytic</note>
    </ligand>
</feature>
<dbReference type="RefSeq" id="WP_017872621.1">
    <property type="nucleotide sequence ID" value="NZ_CP187957.1"/>
</dbReference>
<feature type="binding site" evidence="13">
    <location>
        <position position="195"/>
    </location>
    <ligand>
        <name>Zn(2+)</name>
        <dbReference type="ChEBI" id="CHEBI:29105"/>
        <note>catalytic</note>
    </ligand>
</feature>
<evidence type="ECO:0000256" key="4">
    <source>
        <dbReference type="ARBA" id="ARBA00022722"/>
    </source>
</evidence>
<evidence type="ECO:0000256" key="8">
    <source>
        <dbReference type="ARBA" id="ARBA00022833"/>
    </source>
</evidence>
<dbReference type="GO" id="GO:0004126">
    <property type="term" value="F:cytidine deaminase activity"/>
    <property type="evidence" value="ECO:0007669"/>
    <property type="project" value="UniProtKB-EC"/>
</dbReference>
<dbReference type="EMBL" id="DTIY01000013">
    <property type="protein sequence ID" value="HGY38520.1"/>
    <property type="molecule type" value="Genomic_DNA"/>
</dbReference>
<comment type="catalytic activity">
    <reaction evidence="10">
        <text>cytidine + H2O + H(+) = uridine + NH4(+)</text>
        <dbReference type="Rhea" id="RHEA:16069"/>
        <dbReference type="ChEBI" id="CHEBI:15377"/>
        <dbReference type="ChEBI" id="CHEBI:15378"/>
        <dbReference type="ChEBI" id="CHEBI:16704"/>
        <dbReference type="ChEBI" id="CHEBI:17562"/>
        <dbReference type="ChEBI" id="CHEBI:28938"/>
        <dbReference type="EC" id="3.5.4.5"/>
    </reaction>
</comment>
<dbReference type="Gene3D" id="3.40.390.30">
    <property type="entry name" value="Metalloproteases ('zincins'), catalytic domain"/>
    <property type="match status" value="1"/>
</dbReference>
<feature type="binding site" evidence="11">
    <location>
        <position position="109"/>
    </location>
    <ligand>
        <name>Zn(2+)</name>
        <dbReference type="ChEBI" id="CHEBI:29105"/>
        <note>catalytic</note>
    </ligand>
</feature>
<dbReference type="GO" id="GO:0006364">
    <property type="term" value="P:rRNA processing"/>
    <property type="evidence" value="ECO:0007669"/>
    <property type="project" value="UniProtKB-UniRule"/>
</dbReference>
<keyword evidence="11" id="KW-0963">Cytoplasm</keyword>
<evidence type="ECO:0000259" key="14">
    <source>
        <dbReference type="PROSITE" id="PS51747"/>
    </source>
</evidence>
<protein>
    <recommendedName>
        <fullName evidence="11">Endoribonuclease YbeY</fullName>
        <ecNumber evidence="11">3.1.-.-</ecNumber>
    </recommendedName>
</protein>
<keyword evidence="11" id="KW-0698">rRNA processing</keyword>
<dbReference type="FunFam" id="3.40.140.10:FF:000008">
    <property type="entry name" value="Cytidine deaminase"/>
    <property type="match status" value="1"/>
</dbReference>
<dbReference type="PROSITE" id="PS51747">
    <property type="entry name" value="CYT_DCMP_DEAMINASES_2"/>
    <property type="match status" value="1"/>
</dbReference>
<dbReference type="NCBIfam" id="TIGR00043">
    <property type="entry name" value="rRNA maturation RNase YbeY"/>
    <property type="match status" value="1"/>
</dbReference>
<evidence type="ECO:0000256" key="7">
    <source>
        <dbReference type="ARBA" id="ARBA00022801"/>
    </source>
</evidence>
<comment type="subcellular location">
    <subcellularLocation>
        <location evidence="11">Cytoplasm</location>
    </subcellularLocation>
</comment>
<dbReference type="NCBIfam" id="TIGR01354">
    <property type="entry name" value="cyt_deam_tetra"/>
    <property type="match status" value="1"/>
</dbReference>
<comment type="similarity">
    <text evidence="2">Belongs to the cytidine and deoxycytidylate deaminase family.</text>
</comment>
<dbReference type="Gene3D" id="3.40.140.10">
    <property type="entry name" value="Cytidine Deaminase, domain 2"/>
    <property type="match status" value="1"/>
</dbReference>
<comment type="cofactor">
    <cofactor evidence="11">
        <name>Zn(2+)</name>
        <dbReference type="ChEBI" id="CHEBI:29105"/>
    </cofactor>
    <text evidence="11">Binds 1 zinc ion.</text>
</comment>
<dbReference type="Pfam" id="PF00383">
    <property type="entry name" value="dCMP_cyt_deam_1"/>
    <property type="match status" value="1"/>
</dbReference>
<organism evidence="15">
    <name type="scientific">Candidatus Caldatribacterium saccharofermentans</name>
    <dbReference type="NCBI Taxonomy" id="1454753"/>
    <lineage>
        <taxon>Bacteria</taxon>
        <taxon>Pseudomonadati</taxon>
        <taxon>Atribacterota</taxon>
        <taxon>Atribacteria</taxon>
        <taxon>Atribacterales</taxon>
        <taxon>Candidatus Caldatribacteriaceae</taxon>
        <taxon>Candidatus Caldatribacterium</taxon>
    </lineage>
</organism>
<evidence type="ECO:0000256" key="11">
    <source>
        <dbReference type="HAMAP-Rule" id="MF_00009"/>
    </source>
</evidence>
<evidence type="ECO:0000256" key="5">
    <source>
        <dbReference type="ARBA" id="ARBA00022723"/>
    </source>
</evidence>
<dbReference type="PANTHER" id="PTHR11644">
    <property type="entry name" value="CYTIDINE DEAMINASE"/>
    <property type="match status" value="1"/>
</dbReference>
<dbReference type="GO" id="GO:0072527">
    <property type="term" value="P:pyrimidine-containing compound metabolic process"/>
    <property type="evidence" value="ECO:0007669"/>
    <property type="project" value="UniProtKB-ARBA"/>
</dbReference>
<dbReference type="SUPFAM" id="SSF53927">
    <property type="entry name" value="Cytidine deaminase-like"/>
    <property type="match status" value="1"/>
</dbReference>
<keyword evidence="11" id="KW-0690">Ribosome biogenesis</keyword>
<dbReference type="CDD" id="cd01283">
    <property type="entry name" value="cytidine_deaminase"/>
    <property type="match status" value="1"/>
</dbReference>
<dbReference type="EC" id="3.1.-.-" evidence="11"/>
<dbReference type="NCBIfam" id="NF004064">
    <property type="entry name" value="PRK05578.1"/>
    <property type="match status" value="1"/>
</dbReference>
<dbReference type="InterPro" id="IPR016192">
    <property type="entry name" value="APOBEC/CMP_deaminase_Zn-bd"/>
</dbReference>
<keyword evidence="6 11" id="KW-0255">Endonuclease</keyword>
<dbReference type="PROSITE" id="PS00903">
    <property type="entry name" value="CYT_DCMP_DEAMINASES_1"/>
    <property type="match status" value="1"/>
</dbReference>
<comment type="catalytic activity">
    <reaction evidence="9">
        <text>2'-deoxycytidine + H2O + H(+) = 2'-deoxyuridine + NH4(+)</text>
        <dbReference type="Rhea" id="RHEA:13433"/>
        <dbReference type="ChEBI" id="CHEBI:15377"/>
        <dbReference type="ChEBI" id="CHEBI:15378"/>
        <dbReference type="ChEBI" id="CHEBI:15698"/>
        <dbReference type="ChEBI" id="CHEBI:16450"/>
        <dbReference type="ChEBI" id="CHEBI:28938"/>
        <dbReference type="EC" id="3.5.4.5"/>
    </reaction>
</comment>
<dbReference type="InterPro" id="IPR016193">
    <property type="entry name" value="Cytidine_deaminase-like"/>
</dbReference>
<feature type="domain" description="CMP/dCMP-type deaminase" evidence="14">
    <location>
        <begin position="143"/>
        <end position="269"/>
    </location>
</feature>
<sequence>MGRVEVTNMTKTRVLSRALLQNLVAFVLASEHQDLAGTLAITFIDEEHMRDIKRRFFHEDTVGDVVSFFYGEDPDGVWGEILVCVPRALEQSRERGVPLVEELMFLVVHGLLHLLGYDDDTEERRRLMMKRTEELLAVYRKEEVRRRLVEQALRAREFAYAPYSRFRVGAALLSRDGRIFTGCNVENASFGVTMCAERVALGRAVAEGAREFVAIAVVSDGESFCFPCGLCRQALAEFGLDIEVLAGARDGRFVVQRLRELLPSTFSFQGV</sequence>
<dbReference type="PANTHER" id="PTHR11644:SF2">
    <property type="entry name" value="CYTIDINE DEAMINASE"/>
    <property type="match status" value="1"/>
</dbReference>
<feature type="binding site" evidence="11">
    <location>
        <position position="113"/>
    </location>
    <ligand>
        <name>Zn(2+)</name>
        <dbReference type="ChEBI" id="CHEBI:29105"/>
        <note>catalytic</note>
    </ligand>
</feature>
<keyword evidence="4 11" id="KW-0540">Nuclease</keyword>
<dbReference type="GO" id="GO:0042802">
    <property type="term" value="F:identical protein binding"/>
    <property type="evidence" value="ECO:0007669"/>
    <property type="project" value="UniProtKB-ARBA"/>
</dbReference>